<accession>A0ABN1U165</accession>
<evidence type="ECO:0000259" key="1">
    <source>
        <dbReference type="Pfam" id="PF06250"/>
    </source>
</evidence>
<proteinExistence type="predicted"/>
<dbReference type="EMBL" id="BAAALG010000013">
    <property type="protein sequence ID" value="GAA1112132.1"/>
    <property type="molecule type" value="Genomic_DNA"/>
</dbReference>
<dbReference type="Proteomes" id="UP001501581">
    <property type="component" value="Unassembled WGS sequence"/>
</dbReference>
<protein>
    <submittedName>
        <fullName evidence="3">PDDEXK nuclease domain-containing protein</fullName>
    </submittedName>
</protein>
<dbReference type="Pfam" id="PF06250">
    <property type="entry name" value="YhcG_C"/>
    <property type="match status" value="1"/>
</dbReference>
<feature type="domain" description="YhcG N-terminal" evidence="2">
    <location>
        <begin position="22"/>
        <end position="157"/>
    </location>
</feature>
<name>A0ABN1U165_9ACTN</name>
<evidence type="ECO:0000259" key="2">
    <source>
        <dbReference type="Pfam" id="PF17761"/>
    </source>
</evidence>
<keyword evidence="4" id="KW-1185">Reference proteome</keyword>
<dbReference type="Gene3D" id="3.40.1350.10">
    <property type="match status" value="1"/>
</dbReference>
<dbReference type="RefSeq" id="WP_343996368.1">
    <property type="nucleotide sequence ID" value="NZ_BAAALG010000013.1"/>
</dbReference>
<dbReference type="InterPro" id="IPR053148">
    <property type="entry name" value="PD-DEXK-like_domain"/>
</dbReference>
<dbReference type="PANTHER" id="PTHR30547">
    <property type="entry name" value="UNCHARACTERIZED PROTEIN YHCG-RELATED"/>
    <property type="match status" value="1"/>
</dbReference>
<gene>
    <name evidence="3" type="ORF">GCM10009668_37080</name>
</gene>
<evidence type="ECO:0000313" key="3">
    <source>
        <dbReference type="EMBL" id="GAA1112132.1"/>
    </source>
</evidence>
<dbReference type="InterPro" id="IPR011856">
    <property type="entry name" value="tRNA_endonuc-like_dom_sf"/>
</dbReference>
<reference evidence="3 4" key="1">
    <citation type="journal article" date="2019" name="Int. J. Syst. Evol. Microbiol.">
        <title>The Global Catalogue of Microorganisms (GCM) 10K type strain sequencing project: providing services to taxonomists for standard genome sequencing and annotation.</title>
        <authorList>
            <consortium name="The Broad Institute Genomics Platform"/>
            <consortium name="The Broad Institute Genome Sequencing Center for Infectious Disease"/>
            <person name="Wu L."/>
            <person name="Ma J."/>
        </authorList>
    </citation>
    <scope>NUCLEOTIDE SEQUENCE [LARGE SCALE GENOMIC DNA]</scope>
    <source>
        <strain evidence="3 4">JCM 13008</strain>
    </source>
</reference>
<organism evidence="3 4">
    <name type="scientific">Nocardioides dubius</name>
    <dbReference type="NCBI Taxonomy" id="317019"/>
    <lineage>
        <taxon>Bacteria</taxon>
        <taxon>Bacillati</taxon>
        <taxon>Actinomycetota</taxon>
        <taxon>Actinomycetes</taxon>
        <taxon>Propionibacteriales</taxon>
        <taxon>Nocardioidaceae</taxon>
        <taxon>Nocardioides</taxon>
    </lineage>
</organism>
<dbReference type="PANTHER" id="PTHR30547:SF0">
    <property type="entry name" value="BLR8175 PROTEIN"/>
    <property type="match status" value="1"/>
</dbReference>
<feature type="domain" description="YhcG PDDEXK nuclease" evidence="1">
    <location>
        <begin position="179"/>
        <end position="332"/>
    </location>
</feature>
<dbReference type="Pfam" id="PF17761">
    <property type="entry name" value="DUF1016_N"/>
    <property type="match status" value="1"/>
</dbReference>
<sequence>MADRDRALTDPPRGYLPWLVELKGQIRATRLRAALAVDAELLCLYWRIGRDILERQADQGWGAKVIDRLSRDLREEFPEMKGFSVRSLKYMRSFAAAWPDEGMVQQVAARIPWGHNLVLLDRLGSCEERSAYAQAARENGWSRSALETHIEARSLERQGRAVTNFAGTLPSIQSDLARECLKDPYKLDFLGLGDDAHERDIERAVIDHLTHFLVELGAGFAYVGGQVLVQVGGDDFFIDLLFYHLKLRCYLVVEIKAIAFKPEQLGQLAFYMTAVDEKLKHDEDAPTLGLILCKTKNEVVAEYALRDYSKPLGVAEYRLIGSLPEPLRASLPTIEEIERGFERLPPTT</sequence>
<comment type="caution">
    <text evidence="3">The sequence shown here is derived from an EMBL/GenBank/DDBJ whole genome shotgun (WGS) entry which is preliminary data.</text>
</comment>
<dbReference type="InterPro" id="IPR041527">
    <property type="entry name" value="YhcG_N"/>
</dbReference>
<dbReference type="InterPro" id="IPR009362">
    <property type="entry name" value="YhcG_C"/>
</dbReference>
<evidence type="ECO:0000313" key="4">
    <source>
        <dbReference type="Proteomes" id="UP001501581"/>
    </source>
</evidence>